<feature type="region of interest" description="Disordered" evidence="1">
    <location>
        <begin position="98"/>
        <end position="122"/>
    </location>
</feature>
<dbReference type="AlphaFoldDB" id="A0ABD5UGN1"/>
<protein>
    <recommendedName>
        <fullName evidence="4">Zinc ribbon domain-containing protein</fullName>
    </recommendedName>
</protein>
<keyword evidence="3" id="KW-1185">Reference proteome</keyword>
<evidence type="ECO:0000313" key="2">
    <source>
        <dbReference type="EMBL" id="MFC6888466.1"/>
    </source>
</evidence>
<comment type="caution">
    <text evidence="2">The sequence shown here is derived from an EMBL/GenBank/DDBJ whole genome shotgun (WGS) entry which is preliminary data.</text>
</comment>
<evidence type="ECO:0000256" key="1">
    <source>
        <dbReference type="SAM" id="MobiDB-lite"/>
    </source>
</evidence>
<dbReference type="EMBL" id="JBHSXI010000004">
    <property type="protein sequence ID" value="MFC6888466.1"/>
    <property type="molecule type" value="Genomic_DNA"/>
</dbReference>
<accession>A0ABD5UGN1</accession>
<organism evidence="2 3">
    <name type="scientific">Halorubrum trueperi</name>
    <dbReference type="NCBI Taxonomy" id="2004704"/>
    <lineage>
        <taxon>Archaea</taxon>
        <taxon>Methanobacteriati</taxon>
        <taxon>Methanobacteriota</taxon>
        <taxon>Stenosarchaea group</taxon>
        <taxon>Halobacteria</taxon>
        <taxon>Halobacteriales</taxon>
        <taxon>Haloferacaceae</taxon>
        <taxon>Halorubrum</taxon>
    </lineage>
</organism>
<evidence type="ECO:0000313" key="3">
    <source>
        <dbReference type="Proteomes" id="UP001596333"/>
    </source>
</evidence>
<feature type="compositionally biased region" description="Basic and acidic residues" evidence="1">
    <location>
        <begin position="105"/>
        <end position="122"/>
    </location>
</feature>
<name>A0ABD5UGN1_9EURY</name>
<evidence type="ECO:0008006" key="4">
    <source>
        <dbReference type="Google" id="ProtNLM"/>
    </source>
</evidence>
<proteinExistence type="predicted"/>
<sequence length="149" mass="16761">MNKHPGPTKDAPLWCKIQQGGSDNQLGYRYIREKILKKTMESAGIDNAYDEMHGLYVLEEDSDEPQVRRCGRCQELNEPGAAFCMRCGFALDQETAGELEEEAGTDMKESYRETHPDDMDTQDKLDALDDLLDDPDVKTALLSRIGVDS</sequence>
<dbReference type="RefSeq" id="WP_379765487.1">
    <property type="nucleotide sequence ID" value="NZ_JBHSXI010000004.1"/>
</dbReference>
<reference evidence="2 3" key="1">
    <citation type="journal article" date="2019" name="Int. J. Syst. Evol. Microbiol.">
        <title>The Global Catalogue of Microorganisms (GCM) 10K type strain sequencing project: providing services to taxonomists for standard genome sequencing and annotation.</title>
        <authorList>
            <consortium name="The Broad Institute Genomics Platform"/>
            <consortium name="The Broad Institute Genome Sequencing Center for Infectious Disease"/>
            <person name="Wu L."/>
            <person name="Ma J."/>
        </authorList>
    </citation>
    <scope>NUCLEOTIDE SEQUENCE [LARGE SCALE GENOMIC DNA]</scope>
    <source>
        <strain evidence="2 3">Y73</strain>
    </source>
</reference>
<dbReference type="Proteomes" id="UP001596333">
    <property type="component" value="Unassembled WGS sequence"/>
</dbReference>
<gene>
    <name evidence="2" type="ORF">ACFQEY_05335</name>
</gene>